<organism evidence="1">
    <name type="scientific">Lepeophtheirus salmonis</name>
    <name type="common">Salmon louse</name>
    <name type="synonym">Caligus salmonis</name>
    <dbReference type="NCBI Taxonomy" id="72036"/>
    <lineage>
        <taxon>Eukaryota</taxon>
        <taxon>Metazoa</taxon>
        <taxon>Ecdysozoa</taxon>
        <taxon>Arthropoda</taxon>
        <taxon>Crustacea</taxon>
        <taxon>Multicrustacea</taxon>
        <taxon>Hexanauplia</taxon>
        <taxon>Copepoda</taxon>
        <taxon>Siphonostomatoida</taxon>
        <taxon>Caligidae</taxon>
        <taxon>Lepeophtheirus</taxon>
    </lineage>
</organism>
<accession>A0A0K2TWQ7</accession>
<evidence type="ECO:0000313" key="1">
    <source>
        <dbReference type="EMBL" id="CDW30409.1"/>
    </source>
</evidence>
<dbReference type="EMBL" id="HACA01013049">
    <property type="protein sequence ID" value="CDW30410.1"/>
    <property type="molecule type" value="Transcribed_RNA"/>
</dbReference>
<sequence length="21" mass="2625">MTMLRTLYLKHVNKFGLILFW</sequence>
<dbReference type="EMBL" id="HACA01013048">
    <property type="protein sequence ID" value="CDW30409.1"/>
    <property type="molecule type" value="Transcribed_RNA"/>
</dbReference>
<reference evidence="1" key="1">
    <citation type="submission" date="2014-05" db="EMBL/GenBank/DDBJ databases">
        <authorList>
            <person name="Chronopoulou M."/>
        </authorList>
    </citation>
    <scope>NUCLEOTIDE SEQUENCE</scope>
    <source>
        <tissue evidence="1">Whole organism</tissue>
    </source>
</reference>
<dbReference type="AlphaFoldDB" id="A0A0K2TWQ7"/>
<protein>
    <submittedName>
        <fullName evidence="1">Uncharacterized protein</fullName>
    </submittedName>
</protein>
<proteinExistence type="predicted"/>
<name>A0A0K2TWQ7_LEPSM</name>